<dbReference type="AlphaFoldDB" id="A0A1Z5IAA3"/>
<dbReference type="Proteomes" id="UP000198374">
    <property type="component" value="Unassembled WGS sequence"/>
</dbReference>
<sequence>MNSLVQSGNFERLSRIYLPETLIHIGMYDTKTKEARLVTHSEYQLLTVADYQKYLKNTKGLHIIDDKAKPQEHKPAGFIRYQLHGANEHLAMNPQEDSYADALIRPTTDEDYLEALSNGQLDERHIVKQYVISDKTSVAAVADFKRLLKKQLPQATLPKDDLDNTVLFQTFIPFYRRTIVKAAIIGRPVVYSGSADLPKFLKIFSYLTQPNVVVERLDHNFHVVDGRALFDRLMVQAQLKDGKRDQRIPLVDDVDGRNRRVVDVQNADPKTNKVISVHQFDAVLG</sequence>
<dbReference type="EMBL" id="BCMF01000002">
    <property type="protein sequence ID" value="GAW98535.1"/>
    <property type="molecule type" value="Genomic_DNA"/>
</dbReference>
<proteinExistence type="predicted"/>
<name>A0A1Z5IAA3_9LACO</name>
<dbReference type="RefSeq" id="WP_143443073.1">
    <property type="nucleotide sequence ID" value="NZ_BCMF01000002.1"/>
</dbReference>
<gene>
    <name evidence="1" type="ORF">IWT30_00480</name>
</gene>
<protein>
    <submittedName>
        <fullName evidence="1">Uncharacterized protein</fullName>
    </submittedName>
</protein>
<comment type="caution">
    <text evidence="1">The sequence shown here is derived from an EMBL/GenBank/DDBJ whole genome shotgun (WGS) entry which is preliminary data.</text>
</comment>
<keyword evidence="2" id="KW-1185">Reference proteome</keyword>
<organism evidence="1 2">
    <name type="scientific">Secundilactobacillus mixtipabuli</name>
    <dbReference type="NCBI Taxonomy" id="1435342"/>
    <lineage>
        <taxon>Bacteria</taxon>
        <taxon>Bacillati</taxon>
        <taxon>Bacillota</taxon>
        <taxon>Bacilli</taxon>
        <taxon>Lactobacillales</taxon>
        <taxon>Lactobacillaceae</taxon>
        <taxon>Secundilactobacillus</taxon>
    </lineage>
</organism>
<accession>A0A1Z5IAA3</accession>
<reference evidence="1 2" key="1">
    <citation type="submission" date="2015-11" db="EMBL/GenBank/DDBJ databases">
        <title>Draft genome sequences of new species of the genus Lactobacillus isolated from orchardgrass silage.</title>
        <authorList>
            <person name="Tohno M."/>
            <person name="Tanizawa Y."/>
            <person name="Arita M."/>
        </authorList>
    </citation>
    <scope>NUCLEOTIDE SEQUENCE [LARGE SCALE GENOMIC DNA]</scope>
    <source>
        <strain evidence="1 2">IWT30</strain>
    </source>
</reference>
<evidence type="ECO:0000313" key="1">
    <source>
        <dbReference type="EMBL" id="GAW98535.1"/>
    </source>
</evidence>
<evidence type="ECO:0000313" key="2">
    <source>
        <dbReference type="Proteomes" id="UP000198374"/>
    </source>
</evidence>